<gene>
    <name evidence="14" type="ORF">CUNI_LOCUS6051</name>
</gene>
<dbReference type="PROSITE" id="PS00595">
    <property type="entry name" value="AA_TRANSFER_CLASS_5"/>
    <property type="match status" value="1"/>
</dbReference>
<dbReference type="PANTHER" id="PTHR43247:SF1">
    <property type="entry name" value="PHOSPHOSERINE AMINOTRANSFERASE"/>
    <property type="match status" value="1"/>
</dbReference>
<keyword evidence="4 12" id="KW-0032">Aminotransferase</keyword>
<evidence type="ECO:0000256" key="8">
    <source>
        <dbReference type="ARBA" id="ARBA00023299"/>
    </source>
</evidence>
<comment type="caution">
    <text evidence="14">The sequence shown here is derived from an EMBL/GenBank/DDBJ whole genome shotgun (WGS) entry which is preliminary data.</text>
</comment>
<dbReference type="Pfam" id="PF00266">
    <property type="entry name" value="Aminotran_5"/>
    <property type="match status" value="1"/>
</dbReference>
<proteinExistence type="inferred from homology"/>
<evidence type="ECO:0000256" key="3">
    <source>
        <dbReference type="ARBA" id="ARBA00006904"/>
    </source>
</evidence>
<dbReference type="OrthoDB" id="1703350at2759"/>
<organism evidence="14 15">
    <name type="scientific">Candidula unifasciata</name>
    <dbReference type="NCBI Taxonomy" id="100452"/>
    <lineage>
        <taxon>Eukaryota</taxon>
        <taxon>Metazoa</taxon>
        <taxon>Spiralia</taxon>
        <taxon>Lophotrochozoa</taxon>
        <taxon>Mollusca</taxon>
        <taxon>Gastropoda</taxon>
        <taxon>Heterobranchia</taxon>
        <taxon>Euthyneura</taxon>
        <taxon>Panpulmonata</taxon>
        <taxon>Eupulmonata</taxon>
        <taxon>Stylommatophora</taxon>
        <taxon>Helicina</taxon>
        <taxon>Helicoidea</taxon>
        <taxon>Geomitridae</taxon>
        <taxon>Candidula</taxon>
    </lineage>
</organism>
<evidence type="ECO:0000256" key="11">
    <source>
        <dbReference type="RuleBase" id="RU004504"/>
    </source>
</evidence>
<dbReference type="InterPro" id="IPR022278">
    <property type="entry name" value="Pser_aminoTfrase"/>
</dbReference>
<dbReference type="NCBIfam" id="TIGR01364">
    <property type="entry name" value="serC_1"/>
    <property type="match status" value="1"/>
</dbReference>
<dbReference type="GO" id="GO:0030170">
    <property type="term" value="F:pyridoxal phosphate binding"/>
    <property type="evidence" value="ECO:0007669"/>
    <property type="project" value="TreeGrafter"/>
</dbReference>
<dbReference type="GO" id="GO:0005737">
    <property type="term" value="C:cytoplasm"/>
    <property type="evidence" value="ECO:0007669"/>
    <property type="project" value="TreeGrafter"/>
</dbReference>
<comment type="pathway">
    <text evidence="2 12">Amino-acid biosynthesis; L-serine biosynthesis; L-serine from 3-phospho-D-glycerate: step 2/3.</text>
</comment>
<comment type="cofactor">
    <cofactor evidence="1 11">
        <name>pyridoxal 5'-phosphate</name>
        <dbReference type="ChEBI" id="CHEBI:597326"/>
    </cofactor>
</comment>
<dbReference type="Gene3D" id="3.90.1150.10">
    <property type="entry name" value="Aspartate Aminotransferase, domain 1"/>
    <property type="match status" value="1"/>
</dbReference>
<dbReference type="InterPro" id="IPR015424">
    <property type="entry name" value="PyrdxlP-dep_Trfase"/>
</dbReference>
<dbReference type="InterPro" id="IPR015421">
    <property type="entry name" value="PyrdxlP-dep_Trfase_major"/>
</dbReference>
<dbReference type="SUPFAM" id="SSF53383">
    <property type="entry name" value="PLP-dependent transferases"/>
    <property type="match status" value="1"/>
</dbReference>
<dbReference type="NCBIfam" id="NF003764">
    <property type="entry name" value="PRK05355.1"/>
    <property type="match status" value="1"/>
</dbReference>
<dbReference type="InterPro" id="IPR000192">
    <property type="entry name" value="Aminotrans_V_dom"/>
</dbReference>
<dbReference type="InterPro" id="IPR015422">
    <property type="entry name" value="PyrdxlP-dep_Trfase_small"/>
</dbReference>
<evidence type="ECO:0000313" key="14">
    <source>
        <dbReference type="EMBL" id="CAG5120493.1"/>
    </source>
</evidence>
<sequence length="378" mass="42025">MGDIREEVKPKSVINFSAGPAKLPEAVLAYAQKELLDHEGSGVSVMEMSHRSSEFSKILNNAEKSLRELINVPDNYKILFLQGGGSGQFSAIPLNLLALKSGHSADYIVTGSWSAKAAQEAEKYGTVNYVVPKKKKYTSIEDHSTWKLNPDASYVYYCANETIDGVEFQFVPQTNGVPLVCDMSSNFLSRHIDVTKFGVIFAGAQKNIGCAGVTAVIIREDLIGFAMKVCPVIFDFKIQAGNNSLYNTPPTYSIYIMGLVFNWIQEQGGVDKMEQNAVQKSGLIYDLIDNSEGFYNCPLDRDCRSRMNIPIRIGSEAGDEALEKEFAKESTEKGFLQLKGHRSVGGIRVSLYNAVTVEETRRLVTFMIDFQERHRQHV</sequence>
<accession>A0A8S3YTZ7</accession>
<evidence type="ECO:0000256" key="6">
    <source>
        <dbReference type="ARBA" id="ARBA00022679"/>
    </source>
</evidence>
<dbReference type="HAMAP" id="MF_00160">
    <property type="entry name" value="SerC_aminotrans_5"/>
    <property type="match status" value="1"/>
</dbReference>
<dbReference type="PANTHER" id="PTHR43247">
    <property type="entry name" value="PHOSPHOSERINE AMINOTRANSFERASE"/>
    <property type="match status" value="1"/>
</dbReference>
<evidence type="ECO:0000256" key="2">
    <source>
        <dbReference type="ARBA" id="ARBA00005099"/>
    </source>
</evidence>
<evidence type="ECO:0000256" key="4">
    <source>
        <dbReference type="ARBA" id="ARBA00022576"/>
    </source>
</evidence>
<keyword evidence="7" id="KW-0663">Pyridoxal phosphate</keyword>
<keyword evidence="5 12" id="KW-0028">Amino-acid biosynthesis</keyword>
<reference evidence="14" key="1">
    <citation type="submission" date="2021-04" db="EMBL/GenBank/DDBJ databases">
        <authorList>
            <consortium name="Molecular Ecology Group"/>
        </authorList>
    </citation>
    <scope>NUCLEOTIDE SEQUENCE</scope>
</reference>
<evidence type="ECO:0000256" key="7">
    <source>
        <dbReference type="ARBA" id="ARBA00022898"/>
    </source>
</evidence>
<comment type="catalytic activity">
    <reaction evidence="9">
        <text>4-(phosphooxy)-L-threonine + 2-oxoglutarate = (R)-3-hydroxy-2-oxo-4-phosphooxybutanoate + L-glutamate</text>
        <dbReference type="Rhea" id="RHEA:16573"/>
        <dbReference type="ChEBI" id="CHEBI:16810"/>
        <dbReference type="ChEBI" id="CHEBI:29985"/>
        <dbReference type="ChEBI" id="CHEBI:58452"/>
        <dbReference type="ChEBI" id="CHEBI:58538"/>
        <dbReference type="EC" id="2.6.1.52"/>
    </reaction>
</comment>
<evidence type="ECO:0000256" key="1">
    <source>
        <dbReference type="ARBA" id="ARBA00001933"/>
    </source>
</evidence>
<dbReference type="GO" id="GO:0004648">
    <property type="term" value="F:O-phospho-L-serine:2-oxoglutarate aminotransferase activity"/>
    <property type="evidence" value="ECO:0007669"/>
    <property type="project" value="UniProtKB-EC"/>
</dbReference>
<dbReference type="EMBL" id="CAJHNH020000907">
    <property type="protein sequence ID" value="CAG5120493.1"/>
    <property type="molecule type" value="Genomic_DNA"/>
</dbReference>
<dbReference type="Proteomes" id="UP000678393">
    <property type="component" value="Unassembled WGS sequence"/>
</dbReference>
<dbReference type="PIRSF" id="PIRSF000525">
    <property type="entry name" value="SerC"/>
    <property type="match status" value="1"/>
</dbReference>
<keyword evidence="6 12" id="KW-0808">Transferase</keyword>
<dbReference type="Gene3D" id="3.40.640.10">
    <property type="entry name" value="Type I PLP-dependent aspartate aminotransferase-like (Major domain)"/>
    <property type="match status" value="1"/>
</dbReference>
<name>A0A8S3YTZ7_9EUPU</name>
<keyword evidence="8 12" id="KW-0718">Serine biosynthesis</keyword>
<dbReference type="AlphaFoldDB" id="A0A8S3YTZ7"/>
<dbReference type="InterPro" id="IPR020578">
    <property type="entry name" value="Aminotrans_V_PyrdxlP_BS"/>
</dbReference>
<evidence type="ECO:0000313" key="15">
    <source>
        <dbReference type="Proteomes" id="UP000678393"/>
    </source>
</evidence>
<comment type="catalytic activity">
    <reaction evidence="10 12">
        <text>O-phospho-L-serine + 2-oxoglutarate = 3-phosphooxypyruvate + L-glutamate</text>
        <dbReference type="Rhea" id="RHEA:14329"/>
        <dbReference type="ChEBI" id="CHEBI:16810"/>
        <dbReference type="ChEBI" id="CHEBI:18110"/>
        <dbReference type="ChEBI" id="CHEBI:29985"/>
        <dbReference type="ChEBI" id="CHEBI:57524"/>
        <dbReference type="EC" id="2.6.1.52"/>
    </reaction>
</comment>
<evidence type="ECO:0000259" key="13">
    <source>
        <dbReference type="Pfam" id="PF00266"/>
    </source>
</evidence>
<dbReference type="CDD" id="cd00611">
    <property type="entry name" value="PSAT_like"/>
    <property type="match status" value="1"/>
</dbReference>
<evidence type="ECO:0000256" key="5">
    <source>
        <dbReference type="ARBA" id="ARBA00022605"/>
    </source>
</evidence>
<feature type="domain" description="Aminotransferase class V" evidence="13">
    <location>
        <begin position="14"/>
        <end position="363"/>
    </location>
</feature>
<keyword evidence="15" id="KW-1185">Reference proteome</keyword>
<dbReference type="FunFam" id="3.90.1150.10:FF:000006">
    <property type="entry name" value="Phosphoserine aminotransferase"/>
    <property type="match status" value="1"/>
</dbReference>
<dbReference type="GO" id="GO:0006564">
    <property type="term" value="P:L-serine biosynthetic process"/>
    <property type="evidence" value="ECO:0007669"/>
    <property type="project" value="UniProtKB-KW"/>
</dbReference>
<dbReference type="EC" id="2.6.1.52" evidence="12"/>
<dbReference type="FunFam" id="3.40.640.10:FF:000010">
    <property type="entry name" value="Phosphoserine aminotransferase"/>
    <property type="match status" value="1"/>
</dbReference>
<evidence type="ECO:0000256" key="10">
    <source>
        <dbReference type="ARBA" id="ARBA00049007"/>
    </source>
</evidence>
<protein>
    <recommendedName>
        <fullName evidence="12">Phosphoserine aminotransferase</fullName>
        <ecNumber evidence="12">2.6.1.52</ecNumber>
    </recommendedName>
</protein>
<comment type="similarity">
    <text evidence="3">Belongs to the class-V pyridoxal-phosphate-dependent aminotransferase family. SerC subfamily.</text>
</comment>
<evidence type="ECO:0000256" key="9">
    <source>
        <dbReference type="ARBA" id="ARBA00047630"/>
    </source>
</evidence>
<evidence type="ECO:0000256" key="12">
    <source>
        <dbReference type="RuleBase" id="RU004505"/>
    </source>
</evidence>